<accession>A0AAD2D3Z6</accession>
<evidence type="ECO:0000313" key="6">
    <source>
        <dbReference type="Proteomes" id="UP001295684"/>
    </source>
</evidence>
<dbReference type="Gene3D" id="3.80.10.10">
    <property type="entry name" value="Ribonuclease Inhibitor"/>
    <property type="match status" value="1"/>
</dbReference>
<feature type="domain" description="U2A'/phosphoprotein 32 family A C-terminal" evidence="4">
    <location>
        <begin position="104"/>
        <end position="122"/>
    </location>
</feature>
<dbReference type="PROSITE" id="PS51450">
    <property type="entry name" value="LRR"/>
    <property type="match status" value="1"/>
</dbReference>
<keyword evidence="6" id="KW-1185">Reference proteome</keyword>
<dbReference type="PANTHER" id="PTHR18849">
    <property type="entry name" value="LEUCINE RICH REPEAT PROTEIN"/>
    <property type="match status" value="1"/>
</dbReference>
<dbReference type="PANTHER" id="PTHR18849:SF0">
    <property type="entry name" value="CILIA- AND FLAGELLA-ASSOCIATED PROTEIN 410-RELATED"/>
    <property type="match status" value="1"/>
</dbReference>
<comment type="caution">
    <text evidence="5">The sequence shown here is derived from an EMBL/GenBank/DDBJ whole genome shotgun (WGS) entry which is preliminary data.</text>
</comment>
<dbReference type="SUPFAM" id="SSF52058">
    <property type="entry name" value="L domain-like"/>
    <property type="match status" value="1"/>
</dbReference>
<protein>
    <recommendedName>
        <fullName evidence="4">U2A'/phosphoprotein 32 family A C-terminal domain-containing protein</fullName>
    </recommendedName>
</protein>
<evidence type="ECO:0000313" key="5">
    <source>
        <dbReference type="EMBL" id="CAI2379146.1"/>
    </source>
</evidence>
<dbReference type="InterPro" id="IPR001611">
    <property type="entry name" value="Leu-rich_rpt"/>
</dbReference>
<evidence type="ECO:0000256" key="3">
    <source>
        <dbReference type="SAM" id="MobiDB-lite"/>
    </source>
</evidence>
<dbReference type="AlphaFoldDB" id="A0AAD2D3Z6"/>
<evidence type="ECO:0000259" key="4">
    <source>
        <dbReference type="SMART" id="SM00446"/>
    </source>
</evidence>
<dbReference type="SMART" id="SM00446">
    <property type="entry name" value="LRRcap"/>
    <property type="match status" value="1"/>
</dbReference>
<feature type="compositionally biased region" description="Acidic residues" evidence="3">
    <location>
        <begin position="144"/>
        <end position="155"/>
    </location>
</feature>
<evidence type="ECO:0000256" key="2">
    <source>
        <dbReference type="ARBA" id="ARBA00022737"/>
    </source>
</evidence>
<name>A0AAD2D3Z6_EUPCR</name>
<dbReference type="InterPro" id="IPR032675">
    <property type="entry name" value="LRR_dom_sf"/>
</dbReference>
<gene>
    <name evidence="5" type="ORF">ECRASSUSDP1_LOCUS20555</name>
</gene>
<dbReference type="EMBL" id="CAMPGE010020968">
    <property type="protein sequence ID" value="CAI2379146.1"/>
    <property type="molecule type" value="Genomic_DNA"/>
</dbReference>
<organism evidence="5 6">
    <name type="scientific">Euplotes crassus</name>
    <dbReference type="NCBI Taxonomy" id="5936"/>
    <lineage>
        <taxon>Eukaryota</taxon>
        <taxon>Sar</taxon>
        <taxon>Alveolata</taxon>
        <taxon>Ciliophora</taxon>
        <taxon>Intramacronucleata</taxon>
        <taxon>Spirotrichea</taxon>
        <taxon>Hypotrichia</taxon>
        <taxon>Euplotida</taxon>
        <taxon>Euplotidae</taxon>
        <taxon>Moneuplotes</taxon>
    </lineage>
</organism>
<reference evidence="5" key="1">
    <citation type="submission" date="2023-07" db="EMBL/GenBank/DDBJ databases">
        <authorList>
            <consortium name="AG Swart"/>
            <person name="Singh M."/>
            <person name="Singh A."/>
            <person name="Seah K."/>
            <person name="Emmerich C."/>
        </authorList>
    </citation>
    <scope>NUCLEOTIDE SEQUENCE</scope>
    <source>
        <strain evidence="5">DP1</strain>
    </source>
</reference>
<sequence>MGKKLTEEMIRDKTNIDDIEQVKDLNFWANDLEDVSILSRMPSIETISLSLNKISSLSFFRSCIKLEELFLRKNKIGSLKEIHYLKNLPCLKVLWLWDNPLSSHPHYRLYIVKVLPNLKKLDNAAVSDEERTAAKKLDLATLESEESEVAGEDTEENKRVNDSYMKSNFIKKEKIRKPPSGTSSGSHSRGLGKRSSLSQRNDNILTAVMALINELDKSSLDLIHKEIGKKISEM</sequence>
<dbReference type="Proteomes" id="UP001295684">
    <property type="component" value="Unassembled WGS sequence"/>
</dbReference>
<keyword evidence="1" id="KW-0433">Leucine-rich repeat</keyword>
<dbReference type="Pfam" id="PF14580">
    <property type="entry name" value="LRR_9"/>
    <property type="match status" value="1"/>
</dbReference>
<feature type="region of interest" description="Disordered" evidence="3">
    <location>
        <begin position="144"/>
        <end position="163"/>
    </location>
</feature>
<feature type="region of interest" description="Disordered" evidence="3">
    <location>
        <begin position="171"/>
        <end position="197"/>
    </location>
</feature>
<evidence type="ECO:0000256" key="1">
    <source>
        <dbReference type="ARBA" id="ARBA00022614"/>
    </source>
</evidence>
<dbReference type="InterPro" id="IPR003603">
    <property type="entry name" value="U2A'_phosphoprotein32A_C"/>
</dbReference>
<keyword evidence="2" id="KW-0677">Repeat</keyword>
<proteinExistence type="predicted"/>